<evidence type="ECO:0000313" key="2">
    <source>
        <dbReference type="Proteomes" id="UP001277761"/>
    </source>
</evidence>
<gene>
    <name evidence="1" type="ORF">SK069_15595</name>
</gene>
<keyword evidence="2" id="KW-1185">Reference proteome</keyword>
<dbReference type="EMBL" id="JAXAVX010000010">
    <property type="protein sequence ID" value="MDX8153023.1"/>
    <property type="molecule type" value="Genomic_DNA"/>
</dbReference>
<dbReference type="Proteomes" id="UP001277761">
    <property type="component" value="Unassembled WGS sequence"/>
</dbReference>
<reference evidence="1 2" key="1">
    <citation type="submission" date="2023-11" db="EMBL/GenBank/DDBJ databases">
        <authorList>
            <person name="Xu M."/>
            <person name="Jiang T."/>
        </authorList>
    </citation>
    <scope>NUCLEOTIDE SEQUENCE [LARGE SCALE GENOMIC DNA]</scope>
    <source>
        <strain evidence="1 2">SD</strain>
    </source>
</reference>
<dbReference type="RefSeq" id="WP_319955175.1">
    <property type="nucleotide sequence ID" value="NZ_JAXAVX010000010.1"/>
</dbReference>
<accession>A0ABU4VMJ6</accession>
<name>A0ABU4VMJ6_9ACTN</name>
<evidence type="ECO:0000313" key="1">
    <source>
        <dbReference type="EMBL" id="MDX8153023.1"/>
    </source>
</evidence>
<proteinExistence type="predicted"/>
<dbReference type="InterPro" id="IPR054383">
    <property type="entry name" value="PspAB-like"/>
</dbReference>
<comment type="caution">
    <text evidence="1">The sequence shown here is derived from an EMBL/GenBank/DDBJ whole genome shotgun (WGS) entry which is preliminary data.</text>
</comment>
<organism evidence="1 2">
    <name type="scientific">Patulibacter brassicae</name>
    <dbReference type="NCBI Taxonomy" id="1705717"/>
    <lineage>
        <taxon>Bacteria</taxon>
        <taxon>Bacillati</taxon>
        <taxon>Actinomycetota</taxon>
        <taxon>Thermoleophilia</taxon>
        <taxon>Solirubrobacterales</taxon>
        <taxon>Patulibacteraceae</taxon>
        <taxon>Patulibacter</taxon>
    </lineage>
</organism>
<dbReference type="Pfam" id="PF22742">
    <property type="entry name" value="PspAB"/>
    <property type="match status" value="1"/>
</dbReference>
<sequence>MGFLDTLLGRGSKAAKQVRPDRLFALTTASLDLQVSQGIVTTGEAAIVFQPLATGDFQQIAADVEAVLRGTGEETGTTVERRDDDFGYRWMVLKDPDVDDQVIGVNAVMEALQAGGYADRVLCAVFAFREAGPDAEAPATTGRPLHLIYLAKRGSWYPFSPMPGQAKERDRERELQLRAVLEPLMPLEPEMDRWYPLWGAPLG</sequence>
<protein>
    <submittedName>
        <fullName evidence="1">Uncharacterized protein</fullName>
    </submittedName>
</protein>